<dbReference type="Proteomes" id="UP000323537">
    <property type="component" value="Unassembled WGS sequence"/>
</dbReference>
<feature type="transmembrane region" description="Helical" evidence="6">
    <location>
        <begin position="580"/>
        <end position="598"/>
    </location>
</feature>
<keyword evidence="3 6" id="KW-0812">Transmembrane</keyword>
<gene>
    <name evidence="8" type="ORF">SAMN04488066_1247</name>
</gene>
<feature type="transmembrane region" description="Helical" evidence="6">
    <location>
        <begin position="538"/>
        <end position="560"/>
    </location>
</feature>
<feature type="transmembrane region" description="Helical" evidence="6">
    <location>
        <begin position="6"/>
        <end position="22"/>
    </location>
</feature>
<keyword evidence="4 6" id="KW-1133">Transmembrane helix</keyword>
<accession>A0A1I3CKX3</accession>
<proteinExistence type="predicted"/>
<dbReference type="GO" id="GO:0009267">
    <property type="term" value="P:cellular response to starvation"/>
    <property type="evidence" value="ECO:0007669"/>
    <property type="project" value="InterPro"/>
</dbReference>
<dbReference type="OrthoDB" id="77715at2157"/>
<keyword evidence="9" id="KW-1185">Reference proteome</keyword>
<dbReference type="PANTHER" id="PTHR30252:SF0">
    <property type="entry name" value="PEPTIDE TRANSPORTER CSTA"/>
    <property type="match status" value="1"/>
</dbReference>
<feature type="transmembrane region" description="Helical" evidence="6">
    <location>
        <begin position="162"/>
        <end position="180"/>
    </location>
</feature>
<dbReference type="InterPro" id="IPR003706">
    <property type="entry name" value="CstA_N"/>
</dbReference>
<keyword evidence="2" id="KW-1003">Cell membrane</keyword>
<evidence type="ECO:0000256" key="4">
    <source>
        <dbReference type="ARBA" id="ARBA00022989"/>
    </source>
</evidence>
<feature type="transmembrane region" description="Helical" evidence="6">
    <location>
        <begin position="509"/>
        <end position="526"/>
    </location>
</feature>
<reference evidence="8 9" key="1">
    <citation type="submission" date="2016-10" db="EMBL/GenBank/DDBJ databases">
        <authorList>
            <person name="Varghese N."/>
            <person name="Submissions S."/>
        </authorList>
    </citation>
    <scope>NUCLEOTIDE SEQUENCE [LARGE SCALE GENOMIC DNA]</scope>
    <source>
        <strain evidence="8 9">CGMCC 1.6377</strain>
    </source>
</reference>
<evidence type="ECO:0000256" key="3">
    <source>
        <dbReference type="ARBA" id="ARBA00022692"/>
    </source>
</evidence>
<feature type="transmembrane region" description="Helical" evidence="6">
    <location>
        <begin position="410"/>
        <end position="437"/>
    </location>
</feature>
<keyword evidence="5 6" id="KW-0472">Membrane</keyword>
<feature type="transmembrane region" description="Helical" evidence="6">
    <location>
        <begin position="364"/>
        <end position="390"/>
    </location>
</feature>
<evidence type="ECO:0000259" key="7">
    <source>
        <dbReference type="Pfam" id="PF02554"/>
    </source>
</evidence>
<evidence type="ECO:0000313" key="9">
    <source>
        <dbReference type="Proteomes" id="UP000323537"/>
    </source>
</evidence>
<evidence type="ECO:0000256" key="1">
    <source>
        <dbReference type="ARBA" id="ARBA00004651"/>
    </source>
</evidence>
<protein>
    <submittedName>
        <fullName evidence="8">Carbon starvation protein</fullName>
    </submittedName>
</protein>
<dbReference type="AlphaFoldDB" id="A0A1I3CKX3"/>
<dbReference type="GO" id="GO:0005886">
    <property type="term" value="C:plasma membrane"/>
    <property type="evidence" value="ECO:0007669"/>
    <property type="project" value="UniProtKB-SubCell"/>
</dbReference>
<feature type="transmembrane region" description="Helical" evidence="6">
    <location>
        <begin position="481"/>
        <end position="503"/>
    </location>
</feature>
<feature type="transmembrane region" description="Helical" evidence="6">
    <location>
        <begin position="187"/>
        <end position="206"/>
    </location>
</feature>
<dbReference type="PANTHER" id="PTHR30252">
    <property type="entry name" value="INNER MEMBRANE PEPTIDE TRANSPORTER"/>
    <property type="match status" value="1"/>
</dbReference>
<evidence type="ECO:0000256" key="2">
    <source>
        <dbReference type="ARBA" id="ARBA00022475"/>
    </source>
</evidence>
<dbReference type="EMBL" id="FOPZ01000024">
    <property type="protein sequence ID" value="SFH74973.1"/>
    <property type="molecule type" value="Genomic_DNA"/>
</dbReference>
<dbReference type="InterPro" id="IPR051605">
    <property type="entry name" value="CstA"/>
</dbReference>
<sequence length="617" mass="64148">MTSVIWIVAAVLATFTVGYMGYSRYLSRFVDLDDDRETPAHKYEDGQEYVPAKKPVLLGHHFSSIAGGAPIVGPITAGAIWGWVPALLWVAIGNPLMGAVHDFISLSGSIRHEGRSIGYIVGQYVGERGKDLLLWFAFLTIILVVAVFALVVGIVFNAFPEVTTASFVYVLLALGFGVYLYQLNGPFVPGTVLFVAGVFAGVWVGIQYPFALFELAGEASHDPGTFVLFSSTGSWVPGAAALGGNTAAWVPVIMVYGAIASALPVWVLLQPRDYLSSFLLYTGVGGGVLAIIVGTLFATSAEPLVVDSSIAAFQGFWGVEAAGLYPLFPLLFITIACGTISGFHSLVSSGTTAKQLNKESDARLIGYGGMLGEGLLAALALSTLAVAGFAGDAAAGGIGGALPNFATGGGMILTSFGVPQAVGSVFMALVLVSFLLTSTDTAVRLGRYMMEEIVGTPSGTTDTGLSGGIGSFARGRYTNPLIQIGFGYLLVISGQWATLWALFGGANQLLAALALLTATVWIANWDDSKQLVSTGVPMAVMVTITVLGLLWLALFQNLYLNIIQGGAGTIGAQISSGVQIVLALVLVGLALSLVRLGYGNLKSVRGGSRSAAEPGDD</sequence>
<comment type="subcellular location">
    <subcellularLocation>
        <location evidence="1">Cell membrane</location>
        <topology evidence="1">Multi-pass membrane protein</topology>
    </subcellularLocation>
</comment>
<feature type="transmembrane region" description="Helical" evidence="6">
    <location>
        <begin position="278"/>
        <end position="301"/>
    </location>
</feature>
<feature type="transmembrane region" description="Helical" evidence="6">
    <location>
        <begin position="321"/>
        <end position="343"/>
    </location>
</feature>
<feature type="domain" description="CstA N-terminal" evidence="7">
    <location>
        <begin position="4"/>
        <end position="384"/>
    </location>
</feature>
<name>A0A1I3CKX3_9EURY</name>
<evidence type="ECO:0000256" key="5">
    <source>
        <dbReference type="ARBA" id="ARBA00023136"/>
    </source>
</evidence>
<dbReference type="RefSeq" id="WP_149785535.1">
    <property type="nucleotide sequence ID" value="NZ_BAAADP010000003.1"/>
</dbReference>
<evidence type="ECO:0000256" key="6">
    <source>
        <dbReference type="SAM" id="Phobius"/>
    </source>
</evidence>
<feature type="transmembrane region" description="Helical" evidence="6">
    <location>
        <begin position="248"/>
        <end position="269"/>
    </location>
</feature>
<feature type="domain" description="CstA N-terminal" evidence="7">
    <location>
        <begin position="391"/>
        <end position="546"/>
    </location>
</feature>
<organism evidence="8 9">
    <name type="scientific">Halorubrum aquaticum</name>
    <dbReference type="NCBI Taxonomy" id="387340"/>
    <lineage>
        <taxon>Archaea</taxon>
        <taxon>Methanobacteriati</taxon>
        <taxon>Methanobacteriota</taxon>
        <taxon>Stenosarchaea group</taxon>
        <taxon>Halobacteria</taxon>
        <taxon>Halobacteriales</taxon>
        <taxon>Haloferacaceae</taxon>
        <taxon>Halorubrum</taxon>
    </lineage>
</organism>
<dbReference type="Pfam" id="PF02554">
    <property type="entry name" value="CstA"/>
    <property type="match status" value="2"/>
</dbReference>
<evidence type="ECO:0000313" key="8">
    <source>
        <dbReference type="EMBL" id="SFH74973.1"/>
    </source>
</evidence>
<feature type="transmembrane region" description="Helical" evidence="6">
    <location>
        <begin position="132"/>
        <end position="156"/>
    </location>
</feature>